<feature type="non-terminal residue" evidence="2">
    <location>
        <position position="146"/>
    </location>
</feature>
<name>I0YS63_COCSC</name>
<dbReference type="KEGG" id="csl:COCSUDRAFT_54167"/>
<keyword evidence="3" id="KW-1185">Reference proteome</keyword>
<proteinExistence type="predicted"/>
<dbReference type="RefSeq" id="XP_005645776.1">
    <property type="nucleotide sequence ID" value="XM_005645719.1"/>
</dbReference>
<dbReference type="EMBL" id="AGSI01000013">
    <property type="protein sequence ID" value="EIE21232.1"/>
    <property type="molecule type" value="Genomic_DNA"/>
</dbReference>
<dbReference type="Proteomes" id="UP000007264">
    <property type="component" value="Unassembled WGS sequence"/>
</dbReference>
<dbReference type="GeneID" id="17039214"/>
<comment type="caution">
    <text evidence="2">The sequence shown here is derived from an EMBL/GenBank/DDBJ whole genome shotgun (WGS) entry which is preliminary data.</text>
</comment>
<gene>
    <name evidence="2" type="ORF">COCSUDRAFT_54167</name>
</gene>
<evidence type="ECO:0000313" key="3">
    <source>
        <dbReference type="Proteomes" id="UP000007264"/>
    </source>
</evidence>
<evidence type="ECO:0000256" key="1">
    <source>
        <dbReference type="SAM" id="SignalP"/>
    </source>
</evidence>
<reference evidence="2 3" key="1">
    <citation type="journal article" date="2012" name="Genome Biol.">
        <title>The genome of the polar eukaryotic microalga coccomyxa subellipsoidea reveals traits of cold adaptation.</title>
        <authorList>
            <person name="Blanc G."/>
            <person name="Agarkova I."/>
            <person name="Grimwood J."/>
            <person name="Kuo A."/>
            <person name="Brueggeman A."/>
            <person name="Dunigan D."/>
            <person name="Gurnon J."/>
            <person name="Ladunga I."/>
            <person name="Lindquist E."/>
            <person name="Lucas S."/>
            <person name="Pangilinan J."/>
            <person name="Proschold T."/>
            <person name="Salamov A."/>
            <person name="Schmutz J."/>
            <person name="Weeks D."/>
            <person name="Yamada T."/>
            <person name="Claverie J.M."/>
            <person name="Grigoriev I."/>
            <person name="Van Etten J."/>
            <person name="Lomsadze A."/>
            <person name="Borodovsky M."/>
        </authorList>
    </citation>
    <scope>NUCLEOTIDE SEQUENCE [LARGE SCALE GENOMIC DNA]</scope>
    <source>
        <strain evidence="2 3">C-169</strain>
    </source>
</reference>
<protein>
    <submittedName>
        <fullName evidence="2">Uncharacterized protein</fullName>
    </submittedName>
</protein>
<sequence>MQNIRCRLCRASILARSCLLAALLGIIASMPFANAAETVSCDFGTQPGLWVEQQELETTSGSVAELLTENLPVWQVLDSQCQLEPLLNQRVQAAGGSKDRSEGAQRHIGVLLFGDSIDYRIARSFCNAALGHGLEHMSDDGIAIHH</sequence>
<evidence type="ECO:0000313" key="2">
    <source>
        <dbReference type="EMBL" id="EIE21232.1"/>
    </source>
</evidence>
<accession>I0YS63</accession>
<dbReference type="AlphaFoldDB" id="I0YS63"/>
<feature type="signal peptide" evidence="1">
    <location>
        <begin position="1"/>
        <end position="35"/>
    </location>
</feature>
<keyword evidence="1" id="KW-0732">Signal</keyword>
<organism evidence="2 3">
    <name type="scientific">Coccomyxa subellipsoidea (strain C-169)</name>
    <name type="common">Green microalga</name>
    <dbReference type="NCBI Taxonomy" id="574566"/>
    <lineage>
        <taxon>Eukaryota</taxon>
        <taxon>Viridiplantae</taxon>
        <taxon>Chlorophyta</taxon>
        <taxon>core chlorophytes</taxon>
        <taxon>Trebouxiophyceae</taxon>
        <taxon>Trebouxiophyceae incertae sedis</taxon>
        <taxon>Coccomyxaceae</taxon>
        <taxon>Coccomyxa</taxon>
        <taxon>Coccomyxa subellipsoidea</taxon>
    </lineage>
</organism>
<feature type="chain" id="PRO_5003636603" evidence="1">
    <location>
        <begin position="36"/>
        <end position="146"/>
    </location>
</feature>